<evidence type="ECO:0000313" key="2">
    <source>
        <dbReference type="EMBL" id="OQU83012.1"/>
    </source>
</evidence>
<dbReference type="InParanoid" id="A0A1Z5RGX9"/>
<keyword evidence="3" id="KW-1185">Reference proteome</keyword>
<dbReference type="Proteomes" id="UP000000768">
    <property type="component" value="Chromosome 5"/>
</dbReference>
<name>A0A1Z5RGX9_SORBI</name>
<dbReference type="Gramene" id="OQU83012">
    <property type="protein sequence ID" value="OQU83012"/>
    <property type="gene ID" value="SORBI_3005G061100"/>
</dbReference>
<sequence>MVAPTDPLPLVPCQISLSLSPVSLYYRQHRHKPPASLTGEAPRGRCPEAGRRHAERLRRCDPGSRRRAGAAAGRRGGCAAARVHCSPPNDGGRRRGGVLACCRRRRRRSDWHSGFSVRLLRFLVS</sequence>
<proteinExistence type="predicted"/>
<evidence type="ECO:0000256" key="1">
    <source>
        <dbReference type="SAM" id="MobiDB-lite"/>
    </source>
</evidence>
<organism evidence="2 3">
    <name type="scientific">Sorghum bicolor</name>
    <name type="common">Sorghum</name>
    <name type="synonym">Sorghum vulgare</name>
    <dbReference type="NCBI Taxonomy" id="4558"/>
    <lineage>
        <taxon>Eukaryota</taxon>
        <taxon>Viridiplantae</taxon>
        <taxon>Streptophyta</taxon>
        <taxon>Embryophyta</taxon>
        <taxon>Tracheophyta</taxon>
        <taxon>Spermatophyta</taxon>
        <taxon>Magnoliopsida</taxon>
        <taxon>Liliopsida</taxon>
        <taxon>Poales</taxon>
        <taxon>Poaceae</taxon>
        <taxon>PACMAD clade</taxon>
        <taxon>Panicoideae</taxon>
        <taxon>Andropogonodae</taxon>
        <taxon>Andropogoneae</taxon>
        <taxon>Sorghinae</taxon>
        <taxon>Sorghum</taxon>
    </lineage>
</organism>
<gene>
    <name evidence="2" type="ORF">SORBI_3005G061100</name>
</gene>
<feature type="region of interest" description="Disordered" evidence="1">
    <location>
        <begin position="30"/>
        <end position="73"/>
    </location>
</feature>
<dbReference type="AlphaFoldDB" id="A0A1Z5RGX9"/>
<accession>A0A1Z5RGX9</accession>
<evidence type="ECO:0000313" key="3">
    <source>
        <dbReference type="Proteomes" id="UP000000768"/>
    </source>
</evidence>
<protein>
    <submittedName>
        <fullName evidence="2">Uncharacterized protein</fullName>
    </submittedName>
</protein>
<feature type="compositionally biased region" description="Basic and acidic residues" evidence="1">
    <location>
        <begin position="42"/>
        <end position="64"/>
    </location>
</feature>
<dbReference type="EMBL" id="CM000764">
    <property type="protein sequence ID" value="OQU83012.1"/>
    <property type="molecule type" value="Genomic_DNA"/>
</dbReference>
<reference evidence="3" key="2">
    <citation type="journal article" date="2018" name="Plant J.">
        <title>The Sorghum bicolor reference genome: improved assembly, gene annotations, a transcriptome atlas, and signatures of genome organization.</title>
        <authorList>
            <person name="McCormick R.F."/>
            <person name="Truong S.K."/>
            <person name="Sreedasyam A."/>
            <person name="Jenkins J."/>
            <person name="Shu S."/>
            <person name="Sims D."/>
            <person name="Kennedy M."/>
            <person name="Amirebrahimi M."/>
            <person name="Weers B.D."/>
            <person name="McKinley B."/>
            <person name="Mattison A."/>
            <person name="Morishige D.T."/>
            <person name="Grimwood J."/>
            <person name="Schmutz J."/>
            <person name="Mullet J.E."/>
        </authorList>
    </citation>
    <scope>NUCLEOTIDE SEQUENCE [LARGE SCALE GENOMIC DNA]</scope>
    <source>
        <strain evidence="3">cv. BTx623</strain>
    </source>
</reference>
<reference evidence="2 3" key="1">
    <citation type="journal article" date="2009" name="Nature">
        <title>The Sorghum bicolor genome and the diversification of grasses.</title>
        <authorList>
            <person name="Paterson A.H."/>
            <person name="Bowers J.E."/>
            <person name="Bruggmann R."/>
            <person name="Dubchak I."/>
            <person name="Grimwood J."/>
            <person name="Gundlach H."/>
            <person name="Haberer G."/>
            <person name="Hellsten U."/>
            <person name="Mitros T."/>
            <person name="Poliakov A."/>
            <person name="Schmutz J."/>
            <person name="Spannagl M."/>
            <person name="Tang H."/>
            <person name="Wang X."/>
            <person name="Wicker T."/>
            <person name="Bharti A.K."/>
            <person name="Chapman J."/>
            <person name="Feltus F.A."/>
            <person name="Gowik U."/>
            <person name="Grigoriev I.V."/>
            <person name="Lyons E."/>
            <person name="Maher C.A."/>
            <person name="Martis M."/>
            <person name="Narechania A."/>
            <person name="Otillar R.P."/>
            <person name="Penning B.W."/>
            <person name="Salamov A.A."/>
            <person name="Wang Y."/>
            <person name="Zhang L."/>
            <person name="Carpita N.C."/>
            <person name="Freeling M."/>
            <person name="Gingle A.R."/>
            <person name="Hash C.T."/>
            <person name="Keller B."/>
            <person name="Klein P."/>
            <person name="Kresovich S."/>
            <person name="McCann M.C."/>
            <person name="Ming R."/>
            <person name="Peterson D.G."/>
            <person name="Mehboob-ur-Rahman"/>
            <person name="Ware D."/>
            <person name="Westhoff P."/>
            <person name="Mayer K.F."/>
            <person name="Messing J."/>
            <person name="Rokhsar D.S."/>
        </authorList>
    </citation>
    <scope>NUCLEOTIDE SEQUENCE [LARGE SCALE GENOMIC DNA]</scope>
    <source>
        <strain evidence="3">cv. BTx623</strain>
    </source>
</reference>